<accession>A0A834UA61</accession>
<evidence type="ECO:0000313" key="3">
    <source>
        <dbReference type="Proteomes" id="UP000600918"/>
    </source>
</evidence>
<organism evidence="2 3">
    <name type="scientific">Vespula pensylvanica</name>
    <name type="common">Western yellow jacket</name>
    <name type="synonym">Wasp</name>
    <dbReference type="NCBI Taxonomy" id="30213"/>
    <lineage>
        <taxon>Eukaryota</taxon>
        <taxon>Metazoa</taxon>
        <taxon>Ecdysozoa</taxon>
        <taxon>Arthropoda</taxon>
        <taxon>Hexapoda</taxon>
        <taxon>Insecta</taxon>
        <taxon>Pterygota</taxon>
        <taxon>Neoptera</taxon>
        <taxon>Endopterygota</taxon>
        <taxon>Hymenoptera</taxon>
        <taxon>Apocrita</taxon>
        <taxon>Aculeata</taxon>
        <taxon>Vespoidea</taxon>
        <taxon>Vespidae</taxon>
        <taxon>Vespinae</taxon>
        <taxon>Vespula</taxon>
    </lineage>
</organism>
<feature type="compositionally biased region" description="Basic and acidic residues" evidence="1">
    <location>
        <begin position="38"/>
        <end position="65"/>
    </location>
</feature>
<comment type="caution">
    <text evidence="2">The sequence shown here is derived from an EMBL/GenBank/DDBJ whole genome shotgun (WGS) entry which is preliminary data.</text>
</comment>
<evidence type="ECO:0000256" key="1">
    <source>
        <dbReference type="SAM" id="MobiDB-lite"/>
    </source>
</evidence>
<keyword evidence="3" id="KW-1185">Reference proteome</keyword>
<gene>
    <name evidence="2" type="ORF">H0235_008062</name>
</gene>
<proteinExistence type="predicted"/>
<protein>
    <submittedName>
        <fullName evidence="2">Uncharacterized protein</fullName>
    </submittedName>
</protein>
<name>A0A834UA61_VESPE</name>
<evidence type="ECO:0000313" key="2">
    <source>
        <dbReference type="EMBL" id="KAF7425624.1"/>
    </source>
</evidence>
<sequence>MTFTPTSAGSNAQKDVLNRNFAALGDNWALRRHTRVLERGKGRGGERRGGRGAARESGKGVDGLDLRGGGLGKQRGVPSPNADDNTLRFSALSAQDRSVESKRWLPTVVETVVQRFVQGG</sequence>
<feature type="region of interest" description="Disordered" evidence="1">
    <location>
        <begin position="38"/>
        <end position="88"/>
    </location>
</feature>
<reference evidence="2" key="1">
    <citation type="journal article" date="2020" name="G3 (Bethesda)">
        <title>High-Quality Assemblies for Three Invasive Social Wasps from the &lt;i&gt;Vespula&lt;/i&gt; Genus.</title>
        <authorList>
            <person name="Harrop T.W.R."/>
            <person name="Guhlin J."/>
            <person name="McLaughlin G.M."/>
            <person name="Permina E."/>
            <person name="Stockwell P."/>
            <person name="Gilligan J."/>
            <person name="Le Lec M.F."/>
            <person name="Gruber M.A.M."/>
            <person name="Quinn O."/>
            <person name="Lovegrove M."/>
            <person name="Duncan E.J."/>
            <person name="Remnant E.J."/>
            <person name="Van Eeckhoven J."/>
            <person name="Graham B."/>
            <person name="Knapp R.A."/>
            <person name="Langford K.W."/>
            <person name="Kronenberg Z."/>
            <person name="Press M.O."/>
            <person name="Eacker S.M."/>
            <person name="Wilson-Rankin E.E."/>
            <person name="Purcell J."/>
            <person name="Lester P.J."/>
            <person name="Dearden P.K."/>
        </authorList>
    </citation>
    <scope>NUCLEOTIDE SEQUENCE</scope>
    <source>
        <strain evidence="2">Volc-1</strain>
    </source>
</reference>
<dbReference type="AlphaFoldDB" id="A0A834UA61"/>
<dbReference type="EMBL" id="JACSDY010000006">
    <property type="protein sequence ID" value="KAF7425624.1"/>
    <property type="molecule type" value="Genomic_DNA"/>
</dbReference>
<dbReference type="Proteomes" id="UP000600918">
    <property type="component" value="Unassembled WGS sequence"/>
</dbReference>